<dbReference type="PANTHER" id="PTHR46776">
    <property type="entry name" value="CYCLIN-DEPENDENT KINASE INHIBITOR 4-RELATED"/>
    <property type="match status" value="1"/>
</dbReference>
<feature type="compositionally biased region" description="Polar residues" evidence="3">
    <location>
        <begin position="169"/>
        <end position="184"/>
    </location>
</feature>
<dbReference type="EMBL" id="KZ502842">
    <property type="protein sequence ID" value="PKU72248.1"/>
    <property type="molecule type" value="Genomic_DNA"/>
</dbReference>
<evidence type="ECO:0000256" key="2">
    <source>
        <dbReference type="ARBA" id="ARBA00023013"/>
    </source>
</evidence>
<sequence>MGKYMRRAKTTGDFAVMEVSSKSSFGVRTRAKTLALQRLQNSSPSPDDSFCFLQLRSRRLEKFLPSVIKPKDACKETVRSSAKPSPKLTLMADSGSVRRSRALELTPCSGGINFGSATSQSPLVNGAEVEVEVEVSCGENMLEVEEMNRKTRETTPTSLIRNSEDIGTPVSSTRPSNSTISNRSSVHRNIPTTREIDEFFKGVEQSQQKLFTEKYNFDPVNDCPLPGRYEWVKLV</sequence>
<dbReference type="Proteomes" id="UP000233837">
    <property type="component" value="Unassembled WGS sequence"/>
</dbReference>
<feature type="region of interest" description="Disordered" evidence="3">
    <location>
        <begin position="161"/>
        <end position="185"/>
    </location>
</feature>
<feature type="domain" description="Cyclin-dependent kinase inhibitor" evidence="4">
    <location>
        <begin position="188"/>
        <end position="234"/>
    </location>
</feature>
<dbReference type="PIRSF" id="PIRSF017811">
    <property type="entry name" value="CDK_inhib_pln"/>
    <property type="match status" value="1"/>
</dbReference>
<dbReference type="AlphaFoldDB" id="A0A2I0W9C0"/>
<organism evidence="5 6">
    <name type="scientific">Dendrobium catenatum</name>
    <dbReference type="NCBI Taxonomy" id="906689"/>
    <lineage>
        <taxon>Eukaryota</taxon>
        <taxon>Viridiplantae</taxon>
        <taxon>Streptophyta</taxon>
        <taxon>Embryophyta</taxon>
        <taxon>Tracheophyta</taxon>
        <taxon>Spermatophyta</taxon>
        <taxon>Magnoliopsida</taxon>
        <taxon>Liliopsida</taxon>
        <taxon>Asparagales</taxon>
        <taxon>Orchidaceae</taxon>
        <taxon>Epidendroideae</taxon>
        <taxon>Malaxideae</taxon>
        <taxon>Dendrobiinae</taxon>
        <taxon>Dendrobium</taxon>
    </lineage>
</organism>
<evidence type="ECO:0000313" key="5">
    <source>
        <dbReference type="EMBL" id="PKU72248.1"/>
    </source>
</evidence>
<dbReference type="Gene3D" id="4.10.365.10">
    <property type="entry name" value="p27"/>
    <property type="match status" value="1"/>
</dbReference>
<dbReference type="GO" id="GO:0051726">
    <property type="term" value="P:regulation of cell cycle"/>
    <property type="evidence" value="ECO:0007669"/>
    <property type="project" value="InterPro"/>
</dbReference>
<protein>
    <submittedName>
        <fullName evidence="5">Cyclin-dependent kinase inhibitor 3</fullName>
    </submittedName>
</protein>
<accession>A0A2I0W9C0</accession>
<reference evidence="5 6" key="2">
    <citation type="journal article" date="2017" name="Nature">
        <title>The Apostasia genome and the evolution of orchids.</title>
        <authorList>
            <person name="Zhang G.Q."/>
            <person name="Liu K.W."/>
            <person name="Li Z."/>
            <person name="Lohaus R."/>
            <person name="Hsiao Y.Y."/>
            <person name="Niu S.C."/>
            <person name="Wang J.Y."/>
            <person name="Lin Y.C."/>
            <person name="Xu Q."/>
            <person name="Chen L.J."/>
            <person name="Yoshida K."/>
            <person name="Fujiwara S."/>
            <person name="Wang Z.W."/>
            <person name="Zhang Y.Q."/>
            <person name="Mitsuda N."/>
            <person name="Wang M."/>
            <person name="Liu G.H."/>
            <person name="Pecoraro L."/>
            <person name="Huang H.X."/>
            <person name="Xiao X.J."/>
            <person name="Lin M."/>
            <person name="Wu X.Y."/>
            <person name="Wu W.L."/>
            <person name="Chen Y.Y."/>
            <person name="Chang S.B."/>
            <person name="Sakamoto S."/>
            <person name="Ohme-Takagi M."/>
            <person name="Yagi M."/>
            <person name="Zeng S.J."/>
            <person name="Shen C.Y."/>
            <person name="Yeh C.M."/>
            <person name="Luo Y.B."/>
            <person name="Tsai W.C."/>
            <person name="Van de Peer Y."/>
            <person name="Liu Z.J."/>
        </authorList>
    </citation>
    <scope>NUCLEOTIDE SEQUENCE [LARGE SCALE GENOMIC DNA]</scope>
    <source>
        <tissue evidence="5">The whole plant</tissue>
    </source>
</reference>
<name>A0A2I0W9C0_9ASPA</name>
<dbReference type="InterPro" id="IPR003175">
    <property type="entry name" value="CDI_dom"/>
</dbReference>
<evidence type="ECO:0000259" key="4">
    <source>
        <dbReference type="Pfam" id="PF02234"/>
    </source>
</evidence>
<evidence type="ECO:0000256" key="3">
    <source>
        <dbReference type="SAM" id="MobiDB-lite"/>
    </source>
</evidence>
<keyword evidence="6" id="KW-1185">Reference proteome</keyword>
<comment type="similarity">
    <text evidence="1">Belongs to the CDI family. ICK/KRP subfamily.</text>
</comment>
<dbReference type="InterPro" id="IPR044275">
    <property type="entry name" value="KRP"/>
</dbReference>
<evidence type="ECO:0000256" key="1">
    <source>
        <dbReference type="ARBA" id="ARBA00010274"/>
    </source>
</evidence>
<dbReference type="OrthoDB" id="6373236at2759"/>
<dbReference type="GO" id="GO:0005634">
    <property type="term" value="C:nucleus"/>
    <property type="evidence" value="ECO:0007669"/>
    <property type="project" value="InterPro"/>
</dbReference>
<evidence type="ECO:0000313" key="6">
    <source>
        <dbReference type="Proteomes" id="UP000233837"/>
    </source>
</evidence>
<gene>
    <name evidence="5" type="primary">KRP3</name>
    <name evidence="5" type="ORF">MA16_Dca006248</name>
</gene>
<dbReference type="Pfam" id="PF02234">
    <property type="entry name" value="CDI"/>
    <property type="match status" value="1"/>
</dbReference>
<reference evidence="5 6" key="1">
    <citation type="journal article" date="2016" name="Sci. Rep.">
        <title>The Dendrobium catenatum Lindl. genome sequence provides insights into polysaccharide synthase, floral development and adaptive evolution.</title>
        <authorList>
            <person name="Zhang G.Q."/>
            <person name="Xu Q."/>
            <person name="Bian C."/>
            <person name="Tsai W.C."/>
            <person name="Yeh C.M."/>
            <person name="Liu K.W."/>
            <person name="Yoshida K."/>
            <person name="Zhang L.S."/>
            <person name="Chang S.B."/>
            <person name="Chen F."/>
            <person name="Shi Y."/>
            <person name="Su Y.Y."/>
            <person name="Zhang Y.Q."/>
            <person name="Chen L.J."/>
            <person name="Yin Y."/>
            <person name="Lin M."/>
            <person name="Huang H."/>
            <person name="Deng H."/>
            <person name="Wang Z.W."/>
            <person name="Zhu S.L."/>
            <person name="Zhao X."/>
            <person name="Deng C."/>
            <person name="Niu S.C."/>
            <person name="Huang J."/>
            <person name="Wang M."/>
            <person name="Liu G.H."/>
            <person name="Yang H.J."/>
            <person name="Xiao X.J."/>
            <person name="Hsiao Y.Y."/>
            <person name="Wu W.L."/>
            <person name="Chen Y.Y."/>
            <person name="Mitsuda N."/>
            <person name="Ohme-Takagi M."/>
            <person name="Luo Y.B."/>
            <person name="Van de Peer Y."/>
            <person name="Liu Z.J."/>
        </authorList>
    </citation>
    <scope>NUCLEOTIDE SEQUENCE [LARGE SCALE GENOMIC DNA]</scope>
    <source>
        <tissue evidence="5">The whole plant</tissue>
    </source>
</reference>
<dbReference type="InterPro" id="IPR044898">
    <property type="entry name" value="CDI_dom_sf"/>
</dbReference>
<proteinExistence type="inferred from homology"/>
<keyword evidence="2" id="KW-0649">Protein kinase inhibitor</keyword>
<dbReference type="GO" id="GO:0004861">
    <property type="term" value="F:cyclin-dependent protein serine/threonine kinase inhibitor activity"/>
    <property type="evidence" value="ECO:0007669"/>
    <property type="project" value="InterPro"/>
</dbReference>